<feature type="domain" description="Diphthamide synthase" evidence="1">
    <location>
        <begin position="14"/>
        <end position="113"/>
    </location>
</feature>
<name>A0A3D9KVS7_MARFU</name>
<dbReference type="SUPFAM" id="SSF52402">
    <property type="entry name" value="Adenine nucleotide alpha hydrolases-like"/>
    <property type="match status" value="1"/>
</dbReference>
<gene>
    <name evidence="2" type="ORF">C7460_13718</name>
</gene>
<proteinExistence type="predicted"/>
<dbReference type="EMBL" id="QREG01000037">
    <property type="protein sequence ID" value="RED91748.1"/>
    <property type="molecule type" value="Genomic_DNA"/>
</dbReference>
<comment type="caution">
    <text evidence="2">The sequence shown here is derived from an EMBL/GenBank/DDBJ whole genome shotgun (WGS) entry which is preliminary data.</text>
</comment>
<dbReference type="Gene3D" id="3.40.50.620">
    <property type="entry name" value="HUPs"/>
    <property type="match status" value="1"/>
</dbReference>
<evidence type="ECO:0000313" key="3">
    <source>
        <dbReference type="Proteomes" id="UP000256779"/>
    </source>
</evidence>
<dbReference type="InterPro" id="IPR014729">
    <property type="entry name" value="Rossmann-like_a/b/a_fold"/>
</dbReference>
<keyword evidence="3" id="KW-1185">Reference proteome</keyword>
<accession>A0A3D9KVS7</accession>
<evidence type="ECO:0000259" key="1">
    <source>
        <dbReference type="Pfam" id="PF01902"/>
    </source>
</evidence>
<sequence>MALHHLTTTPLYPEVLLTTVNSHFERVTMHGLRIELLELQAQKIGLPLEKVLLPENASMESYEHVWNGKLDNLKSRGFTDTIFGDIFLEDLKDYRQQQLAPFQITPHFPLWEKTLRP</sequence>
<dbReference type="Proteomes" id="UP000256779">
    <property type="component" value="Unassembled WGS sequence"/>
</dbReference>
<dbReference type="AlphaFoldDB" id="A0A3D9KVS7"/>
<protein>
    <submittedName>
        <fullName evidence="2">Diphthamide synthase</fullName>
    </submittedName>
</protein>
<organism evidence="2 3">
    <name type="scientific">Marinoscillum furvescens DSM 4134</name>
    <dbReference type="NCBI Taxonomy" id="1122208"/>
    <lineage>
        <taxon>Bacteria</taxon>
        <taxon>Pseudomonadati</taxon>
        <taxon>Bacteroidota</taxon>
        <taxon>Cytophagia</taxon>
        <taxon>Cytophagales</taxon>
        <taxon>Reichenbachiellaceae</taxon>
        <taxon>Marinoscillum</taxon>
    </lineage>
</organism>
<reference evidence="2 3" key="1">
    <citation type="submission" date="2018-07" db="EMBL/GenBank/DDBJ databases">
        <title>Genomic Encyclopedia of Type Strains, Phase IV (KMG-IV): sequencing the most valuable type-strain genomes for metagenomic binning, comparative biology and taxonomic classification.</title>
        <authorList>
            <person name="Goeker M."/>
        </authorList>
    </citation>
    <scope>NUCLEOTIDE SEQUENCE [LARGE SCALE GENOMIC DNA]</scope>
    <source>
        <strain evidence="2 3">DSM 4134</strain>
    </source>
</reference>
<evidence type="ECO:0000313" key="2">
    <source>
        <dbReference type="EMBL" id="RED91748.1"/>
    </source>
</evidence>
<dbReference type="Pfam" id="PF01902">
    <property type="entry name" value="Diphthami_syn_2"/>
    <property type="match status" value="1"/>
</dbReference>
<dbReference type="InterPro" id="IPR002761">
    <property type="entry name" value="Diphthami_syn_dom"/>
</dbReference>